<dbReference type="GO" id="GO:0004984">
    <property type="term" value="F:olfactory receptor activity"/>
    <property type="evidence" value="ECO:0007669"/>
    <property type="project" value="InterPro"/>
</dbReference>
<keyword evidence="5 14" id="KW-0552">Olfaction</keyword>
<evidence type="ECO:0000256" key="7">
    <source>
        <dbReference type="ARBA" id="ARBA00023040"/>
    </source>
</evidence>
<feature type="transmembrane region" description="Helical" evidence="14">
    <location>
        <begin position="206"/>
        <end position="227"/>
    </location>
</feature>
<dbReference type="Ensembl" id="ENSSAUT00010051661.1">
    <property type="protein sequence ID" value="ENSSAUP00010049090.1"/>
    <property type="gene ID" value="ENSSAUG00010020521.1"/>
</dbReference>
<evidence type="ECO:0000256" key="4">
    <source>
        <dbReference type="ARBA" id="ARBA00022692"/>
    </source>
</evidence>
<dbReference type="OMA" id="IWIVNVV"/>
<dbReference type="PROSITE" id="PS50262">
    <property type="entry name" value="G_PROTEIN_RECEP_F1_2"/>
    <property type="match status" value="1"/>
</dbReference>
<evidence type="ECO:0000256" key="12">
    <source>
        <dbReference type="ARBA" id="ARBA00023224"/>
    </source>
</evidence>
<dbReference type="PRINTS" id="PR00237">
    <property type="entry name" value="GPCRRHODOPSN"/>
</dbReference>
<keyword evidence="6 14" id="KW-1133">Transmembrane helix</keyword>
<comment type="subcellular location">
    <subcellularLocation>
        <location evidence="1 14">Cell membrane</location>
        <topology evidence="1 14">Multi-pass membrane protein</topology>
    </subcellularLocation>
</comment>
<dbReference type="GO" id="GO:0005549">
    <property type="term" value="F:odorant binding"/>
    <property type="evidence" value="ECO:0007669"/>
    <property type="project" value="TreeGrafter"/>
</dbReference>
<evidence type="ECO:0000256" key="8">
    <source>
        <dbReference type="ARBA" id="ARBA00023136"/>
    </source>
</evidence>
<name>A0A671XJQ7_SPAAU</name>
<dbReference type="PROSITE" id="PS00237">
    <property type="entry name" value="G_PROTEIN_RECEP_F1_1"/>
    <property type="match status" value="1"/>
</dbReference>
<dbReference type="PANTHER" id="PTHR26451">
    <property type="entry name" value="G_PROTEIN_RECEP_F1_2 DOMAIN-CONTAINING PROTEIN"/>
    <property type="match status" value="1"/>
</dbReference>
<dbReference type="Gene3D" id="1.20.1070.10">
    <property type="entry name" value="Rhodopsin 7-helix transmembrane proteins"/>
    <property type="match status" value="1"/>
</dbReference>
<evidence type="ECO:0000256" key="11">
    <source>
        <dbReference type="ARBA" id="ARBA00023180"/>
    </source>
</evidence>
<evidence type="ECO:0000259" key="15">
    <source>
        <dbReference type="PROSITE" id="PS50262"/>
    </source>
</evidence>
<evidence type="ECO:0000256" key="3">
    <source>
        <dbReference type="ARBA" id="ARBA00022606"/>
    </source>
</evidence>
<feature type="transmembrane region" description="Helical" evidence="14">
    <location>
        <begin position="65"/>
        <end position="86"/>
    </location>
</feature>
<organism evidence="16 17">
    <name type="scientific">Sparus aurata</name>
    <name type="common">Gilthead sea bream</name>
    <dbReference type="NCBI Taxonomy" id="8175"/>
    <lineage>
        <taxon>Eukaryota</taxon>
        <taxon>Metazoa</taxon>
        <taxon>Chordata</taxon>
        <taxon>Craniata</taxon>
        <taxon>Vertebrata</taxon>
        <taxon>Euteleostomi</taxon>
        <taxon>Actinopterygii</taxon>
        <taxon>Neopterygii</taxon>
        <taxon>Teleostei</taxon>
        <taxon>Neoteleostei</taxon>
        <taxon>Acanthomorphata</taxon>
        <taxon>Eupercaria</taxon>
        <taxon>Spariformes</taxon>
        <taxon>Sparidae</taxon>
        <taxon>Sparus</taxon>
    </lineage>
</organism>
<proteinExistence type="inferred from homology"/>
<dbReference type="PANTHER" id="PTHR26451:SF871">
    <property type="entry name" value="ODORANT RECEPTOR-RELATED"/>
    <property type="match status" value="1"/>
</dbReference>
<evidence type="ECO:0000256" key="1">
    <source>
        <dbReference type="ARBA" id="ARBA00004651"/>
    </source>
</evidence>
<sequence length="318" mass="36325">MNVIVPAEIMGNVSVLTFFTLSGLTYTVQHRIILFALTLLCYLIIWIVNVVVILTIIVDEKLHEAMYIFLCNLCINGLYGTAAFYLKFLNDLLSPFHFVSYAGCLLQSFVIHSSSASELSILAIMALDRYVAICRPLEYHSVMTRRRISLLVAFSWLLPLYCMFSNTIYVNHTKLCGSHIPKLYCSNPLIDKLACSTSIANTAVVYFNIGIYIVHFFFFLWTYTYLIKTCLTSKHGRKKFMNTCVPHLVSLISYCFAVLFDVMYTRYGSNMLSPSLKNFMAIEFLILPPVIHPVVYGLKLTKIRNRIRGFIQGQKESV</sequence>
<evidence type="ECO:0000256" key="2">
    <source>
        <dbReference type="ARBA" id="ARBA00022475"/>
    </source>
</evidence>
<keyword evidence="12 13" id="KW-0807">Transducer</keyword>
<feature type="transmembrane region" description="Helical" evidence="14">
    <location>
        <begin position="248"/>
        <end position="267"/>
    </location>
</feature>
<dbReference type="GO" id="GO:0005886">
    <property type="term" value="C:plasma membrane"/>
    <property type="evidence" value="ECO:0007669"/>
    <property type="project" value="UniProtKB-SubCell"/>
</dbReference>
<keyword evidence="11" id="KW-0325">Glycoprotein</keyword>
<dbReference type="GeneTree" id="ENSGT00950000183023"/>
<evidence type="ECO:0000256" key="5">
    <source>
        <dbReference type="ARBA" id="ARBA00022725"/>
    </source>
</evidence>
<protein>
    <recommendedName>
        <fullName evidence="14">Olfactory receptor</fullName>
    </recommendedName>
</protein>
<dbReference type="InterPro" id="IPR000276">
    <property type="entry name" value="GPCR_Rhodpsn"/>
</dbReference>
<gene>
    <name evidence="16" type="primary">LOC115588176</name>
</gene>
<keyword evidence="4 13" id="KW-0812">Transmembrane</keyword>
<evidence type="ECO:0000256" key="6">
    <source>
        <dbReference type="ARBA" id="ARBA00022989"/>
    </source>
</evidence>
<keyword evidence="2 14" id="KW-1003">Cell membrane</keyword>
<evidence type="ECO:0000256" key="10">
    <source>
        <dbReference type="ARBA" id="ARBA00023170"/>
    </source>
</evidence>
<feature type="transmembrane region" description="Helical" evidence="14">
    <location>
        <begin position="148"/>
        <end position="169"/>
    </location>
</feature>
<feature type="transmembrane region" description="Helical" evidence="14">
    <location>
        <begin position="98"/>
        <end position="127"/>
    </location>
</feature>
<keyword evidence="7 13" id="KW-0297">G-protein coupled receptor</keyword>
<evidence type="ECO:0000256" key="13">
    <source>
        <dbReference type="RuleBase" id="RU000688"/>
    </source>
</evidence>
<dbReference type="InterPro" id="IPR052921">
    <property type="entry name" value="GPCR1_Superfamily_Member"/>
</dbReference>
<feature type="transmembrane region" description="Helical" evidence="14">
    <location>
        <begin position="279"/>
        <end position="298"/>
    </location>
</feature>
<keyword evidence="3 14" id="KW-0716">Sensory transduction</keyword>
<reference evidence="16" key="1">
    <citation type="submission" date="2021-04" db="EMBL/GenBank/DDBJ databases">
        <authorList>
            <consortium name="Wellcome Sanger Institute Data Sharing"/>
        </authorList>
    </citation>
    <scope>NUCLEOTIDE SEQUENCE [LARGE SCALE GENOMIC DNA]</scope>
</reference>
<dbReference type="InterPro" id="IPR000725">
    <property type="entry name" value="Olfact_rcpt"/>
</dbReference>
<accession>A0A671XJQ7</accession>
<evidence type="ECO:0000256" key="14">
    <source>
        <dbReference type="RuleBase" id="RU363047"/>
    </source>
</evidence>
<keyword evidence="9" id="KW-1015">Disulfide bond</keyword>
<feature type="transmembrane region" description="Helical" evidence="14">
    <location>
        <begin position="7"/>
        <end position="26"/>
    </location>
</feature>
<dbReference type="GO" id="GO:0004930">
    <property type="term" value="F:G protein-coupled receptor activity"/>
    <property type="evidence" value="ECO:0007669"/>
    <property type="project" value="UniProtKB-KW"/>
</dbReference>
<keyword evidence="17" id="KW-1185">Reference proteome</keyword>
<evidence type="ECO:0000313" key="17">
    <source>
        <dbReference type="Proteomes" id="UP000472265"/>
    </source>
</evidence>
<dbReference type="Proteomes" id="UP000472265">
    <property type="component" value="Chromosome 9"/>
</dbReference>
<feature type="domain" description="G-protein coupled receptors family 1 profile" evidence="15">
    <location>
        <begin position="48"/>
        <end position="296"/>
    </location>
</feature>
<reference evidence="16" key="3">
    <citation type="submission" date="2025-09" db="UniProtKB">
        <authorList>
            <consortium name="Ensembl"/>
        </authorList>
    </citation>
    <scope>IDENTIFICATION</scope>
</reference>
<dbReference type="InterPro" id="IPR017452">
    <property type="entry name" value="GPCR_Rhodpsn_7TM"/>
</dbReference>
<reference evidence="16" key="2">
    <citation type="submission" date="2025-08" db="UniProtKB">
        <authorList>
            <consortium name="Ensembl"/>
        </authorList>
    </citation>
    <scope>IDENTIFICATION</scope>
</reference>
<keyword evidence="8 14" id="KW-0472">Membrane</keyword>
<evidence type="ECO:0000313" key="16">
    <source>
        <dbReference type="Ensembl" id="ENSSAUP00010049090.1"/>
    </source>
</evidence>
<comment type="similarity">
    <text evidence="13">Belongs to the G-protein coupled receptor 1 family.</text>
</comment>
<dbReference type="InParanoid" id="A0A671XJQ7"/>
<dbReference type="AlphaFoldDB" id="A0A671XJQ7"/>
<evidence type="ECO:0000256" key="9">
    <source>
        <dbReference type="ARBA" id="ARBA00023157"/>
    </source>
</evidence>
<feature type="transmembrane region" description="Helical" evidence="14">
    <location>
        <begin position="32"/>
        <end position="58"/>
    </location>
</feature>
<keyword evidence="10 13" id="KW-0675">Receptor</keyword>
<dbReference type="PRINTS" id="PR00245">
    <property type="entry name" value="OLFACTORYR"/>
</dbReference>
<dbReference type="SUPFAM" id="SSF81321">
    <property type="entry name" value="Family A G protein-coupled receptor-like"/>
    <property type="match status" value="1"/>
</dbReference>
<dbReference type="FunFam" id="1.20.1070.10:FF:000024">
    <property type="entry name" value="Olfactory receptor"/>
    <property type="match status" value="1"/>
</dbReference>
<dbReference type="Pfam" id="PF13853">
    <property type="entry name" value="7tm_4"/>
    <property type="match status" value="1"/>
</dbReference>